<keyword evidence="4" id="KW-1185">Reference proteome</keyword>
<proteinExistence type="predicted"/>
<feature type="transmembrane region" description="Helical" evidence="1">
    <location>
        <begin position="21"/>
        <end position="43"/>
    </location>
</feature>
<gene>
    <name evidence="3" type="ORF">ACFP3V_29210</name>
</gene>
<dbReference type="InterPro" id="IPR012495">
    <property type="entry name" value="TadE-like_dom"/>
</dbReference>
<name>A0ABW1GCC3_9ACTN</name>
<organism evidence="3 4">
    <name type="scientific">Streptacidiphilus monticola</name>
    <dbReference type="NCBI Taxonomy" id="2161674"/>
    <lineage>
        <taxon>Bacteria</taxon>
        <taxon>Bacillati</taxon>
        <taxon>Actinomycetota</taxon>
        <taxon>Actinomycetes</taxon>
        <taxon>Kitasatosporales</taxon>
        <taxon>Streptomycetaceae</taxon>
        <taxon>Streptacidiphilus</taxon>
    </lineage>
</organism>
<dbReference type="EMBL" id="JBHSQJ010000153">
    <property type="protein sequence ID" value="MFC5911272.1"/>
    <property type="molecule type" value="Genomic_DNA"/>
</dbReference>
<keyword evidence="1" id="KW-0472">Membrane</keyword>
<protein>
    <submittedName>
        <fullName evidence="3">TadE family protein</fullName>
    </submittedName>
</protein>
<evidence type="ECO:0000256" key="1">
    <source>
        <dbReference type="SAM" id="Phobius"/>
    </source>
</evidence>
<evidence type="ECO:0000313" key="4">
    <source>
        <dbReference type="Proteomes" id="UP001596174"/>
    </source>
</evidence>
<dbReference type="Proteomes" id="UP001596174">
    <property type="component" value="Unassembled WGS sequence"/>
</dbReference>
<sequence>MTPPQPHRRPRLPQGGDRGSAAVELVLITPLLMLILLITVALARMVSTHLDTADAAQQAARAASLTRSPGAARQAATTAADAALTAAHQSCTRLHVTTNTSDFQRGGSVTVAVSCTTKLSDLGVPLPGAHTSTATARSPLDLHRALDEGATP</sequence>
<feature type="domain" description="TadE-like" evidence="2">
    <location>
        <begin position="19"/>
        <end position="61"/>
    </location>
</feature>
<keyword evidence="1" id="KW-0812">Transmembrane</keyword>
<accession>A0ABW1GCC3</accession>
<reference evidence="4" key="1">
    <citation type="journal article" date="2019" name="Int. J. Syst. Evol. Microbiol.">
        <title>The Global Catalogue of Microorganisms (GCM) 10K type strain sequencing project: providing services to taxonomists for standard genome sequencing and annotation.</title>
        <authorList>
            <consortium name="The Broad Institute Genomics Platform"/>
            <consortium name="The Broad Institute Genome Sequencing Center for Infectious Disease"/>
            <person name="Wu L."/>
            <person name="Ma J."/>
        </authorList>
    </citation>
    <scope>NUCLEOTIDE SEQUENCE [LARGE SCALE GENOMIC DNA]</scope>
    <source>
        <strain evidence="4">JCM 4816</strain>
    </source>
</reference>
<evidence type="ECO:0000313" key="3">
    <source>
        <dbReference type="EMBL" id="MFC5911272.1"/>
    </source>
</evidence>
<comment type="caution">
    <text evidence="3">The sequence shown here is derived from an EMBL/GenBank/DDBJ whole genome shotgun (WGS) entry which is preliminary data.</text>
</comment>
<dbReference type="Pfam" id="PF07811">
    <property type="entry name" value="TadE"/>
    <property type="match status" value="1"/>
</dbReference>
<dbReference type="RefSeq" id="WP_380589942.1">
    <property type="nucleotide sequence ID" value="NZ_JBHSQJ010000153.1"/>
</dbReference>
<evidence type="ECO:0000259" key="2">
    <source>
        <dbReference type="Pfam" id="PF07811"/>
    </source>
</evidence>
<keyword evidence="1" id="KW-1133">Transmembrane helix</keyword>